<evidence type="ECO:0000313" key="5">
    <source>
        <dbReference type="EMBL" id="AER66159.1"/>
    </source>
</evidence>
<dbReference type="Pfam" id="PF19290">
    <property type="entry name" value="PmbA_TldD_2nd"/>
    <property type="match status" value="1"/>
</dbReference>
<proteinExistence type="inferred from homology"/>
<dbReference type="EMBL" id="CP003096">
    <property type="protein sequence ID" value="AER66159.1"/>
    <property type="molecule type" value="Genomic_DNA"/>
</dbReference>
<comment type="similarity">
    <text evidence="1">Belongs to the peptidase U62 family.</text>
</comment>
<protein>
    <submittedName>
        <fullName evidence="5">Peptidase U62 modulator of DNA gyrase</fullName>
    </submittedName>
</protein>
<dbReference type="HOGENOM" id="CLU_026425_0_0_0"/>
<reference evidence="6" key="1">
    <citation type="submission" date="2011-10" db="EMBL/GenBank/DDBJ databases">
        <title>The complete genome of chromosome of Thermovirga lienii DSM 17291.</title>
        <authorList>
            <consortium name="US DOE Joint Genome Institute (JGI-PGF)"/>
            <person name="Lucas S."/>
            <person name="Copeland A."/>
            <person name="Lapidus A."/>
            <person name="Glavina del Rio T."/>
            <person name="Dalin E."/>
            <person name="Tice H."/>
            <person name="Bruce D."/>
            <person name="Goodwin L."/>
            <person name="Pitluck S."/>
            <person name="Peters L."/>
            <person name="Mikhailova N."/>
            <person name="Saunders E."/>
            <person name="Kyrpides N."/>
            <person name="Mavromatis K."/>
            <person name="Ivanova N."/>
            <person name="Last F.I."/>
            <person name="Brettin T."/>
            <person name="Detter J.C."/>
            <person name="Han C."/>
            <person name="Larimer F."/>
            <person name="Land M."/>
            <person name="Hauser L."/>
            <person name="Markowitz V."/>
            <person name="Cheng J.-F."/>
            <person name="Hugenholtz P."/>
            <person name="Woyke T."/>
            <person name="Wu D."/>
            <person name="Spring S."/>
            <person name="Schroeder M."/>
            <person name="Brambilla E.-M."/>
            <person name="Klenk H.-P."/>
            <person name="Eisen J.A."/>
        </authorList>
    </citation>
    <scope>NUCLEOTIDE SEQUENCE [LARGE SCALE GENOMIC DNA]</scope>
    <source>
        <strain evidence="6">ATCC BAA-1197 / DSM 17291 / Cas60314</strain>
    </source>
</reference>
<dbReference type="Pfam" id="PF19289">
    <property type="entry name" value="PmbA_TldD_3rd"/>
    <property type="match status" value="1"/>
</dbReference>
<feature type="domain" description="Metalloprotease TldD/E N-terminal" evidence="2">
    <location>
        <begin position="30"/>
        <end position="94"/>
    </location>
</feature>
<dbReference type="GO" id="GO:0008237">
    <property type="term" value="F:metallopeptidase activity"/>
    <property type="evidence" value="ECO:0007669"/>
    <property type="project" value="InterPro"/>
</dbReference>
<dbReference type="eggNOG" id="COG0312">
    <property type="taxonomic scope" value="Bacteria"/>
</dbReference>
<dbReference type="InterPro" id="IPR045569">
    <property type="entry name" value="Metalloprtase-TldD/E_C"/>
</dbReference>
<dbReference type="Proteomes" id="UP000005868">
    <property type="component" value="Chromosome"/>
</dbReference>
<dbReference type="InterPro" id="IPR045570">
    <property type="entry name" value="Metalloprtase-TldD/E_cen_dom"/>
</dbReference>
<sequence>MLKEMPDRKKVEAAAAFALDAVKSLGPYKADVYYIARKSAYVSFREGTPEENKAEVLWRIGLRAVDPHGRQGVSDTDDLSMDGIKKMVEWSVANCKVSQPDGNVEMFKGKYESVDLKLFDPEVLRLRHEDKVNFCMTMHQVASSQDKVRSVRSSSFGSGMSEEFYVSTEGVSFWERQTEVSWGVAVVMESDGEMDMGGFGEATCSLRDVSLEKTALEAVKRTAVALGGKPVPTGQYTLVLDPEVAAVLVEVIGELFLSSSIHKNRSMLKDKLGQQVASRVLTLIDDGRLPGRLGSSSFDAEGVPTQRTIMMESGVVKSFLYDLKNAKIAGVNSTGNAVRSTGSLPDVGFTNLYMEPGKGTLNDFLDAPGPKLYITELMGVHTVDPVSGDFSLGAKGALCESSSEYRPVAGITIAGNLMDLMMKVSSVGEDLRFFGSTGGCSMVIEDVQVAGS</sequence>
<dbReference type="KEGG" id="tli:Tlie_0424"/>
<dbReference type="InterPro" id="IPR002510">
    <property type="entry name" value="Metalloprtase-TldD/E_N"/>
</dbReference>
<evidence type="ECO:0000256" key="1">
    <source>
        <dbReference type="ARBA" id="ARBA00005836"/>
    </source>
</evidence>
<dbReference type="GO" id="GO:0005829">
    <property type="term" value="C:cytosol"/>
    <property type="evidence" value="ECO:0007669"/>
    <property type="project" value="TreeGrafter"/>
</dbReference>
<dbReference type="InterPro" id="IPR035068">
    <property type="entry name" value="TldD/PmbA_N"/>
</dbReference>
<dbReference type="PANTHER" id="PTHR43421:SF1">
    <property type="entry name" value="METALLOPROTEASE PMBA"/>
    <property type="match status" value="1"/>
</dbReference>
<feature type="domain" description="Metalloprotease TldD/E C-terminal" evidence="3">
    <location>
        <begin position="233"/>
        <end position="451"/>
    </location>
</feature>
<dbReference type="STRING" id="580340.Tlie_0424"/>
<name>G7V7J7_THELD</name>
<dbReference type="Pfam" id="PF01523">
    <property type="entry name" value="PmbA_TldD_1st"/>
    <property type="match status" value="1"/>
</dbReference>
<evidence type="ECO:0000259" key="3">
    <source>
        <dbReference type="Pfam" id="PF19289"/>
    </source>
</evidence>
<dbReference type="OrthoDB" id="9803213at2"/>
<dbReference type="InterPro" id="IPR047657">
    <property type="entry name" value="PmbA"/>
</dbReference>
<dbReference type="Gene3D" id="3.30.2290.10">
    <property type="entry name" value="PmbA/TldD superfamily"/>
    <property type="match status" value="1"/>
</dbReference>
<organism evidence="5 6">
    <name type="scientific">Thermovirga lienii (strain ATCC BAA-1197 / DSM 17291 / Cas60314)</name>
    <dbReference type="NCBI Taxonomy" id="580340"/>
    <lineage>
        <taxon>Bacteria</taxon>
        <taxon>Thermotogati</taxon>
        <taxon>Synergistota</taxon>
        <taxon>Synergistia</taxon>
        <taxon>Synergistales</taxon>
        <taxon>Thermovirgaceae</taxon>
        <taxon>Thermovirga</taxon>
    </lineage>
</organism>
<reference evidence="5 6" key="2">
    <citation type="journal article" date="2012" name="Stand. Genomic Sci.">
        <title>Genome sequence of the moderately thermophilic, amino-acid-degrading and sulfur-reducing bacterium Thermovirga lienii type strain (Cas60314(T)).</title>
        <authorList>
            <person name="Goker M."/>
            <person name="Saunders E."/>
            <person name="Lapidus A."/>
            <person name="Nolan M."/>
            <person name="Lucas S."/>
            <person name="Hammon N."/>
            <person name="Deshpande S."/>
            <person name="Cheng J.F."/>
            <person name="Han C."/>
            <person name="Tapia R."/>
            <person name="Goodwin L.A."/>
            <person name="Pitluck S."/>
            <person name="Liolios K."/>
            <person name="Mavromatis K."/>
            <person name="Pagani I."/>
            <person name="Ivanova N."/>
            <person name="Mikhailova N."/>
            <person name="Pati A."/>
            <person name="Chen A."/>
            <person name="Palaniappan K."/>
            <person name="Land M."/>
            <person name="Chang Y.J."/>
            <person name="Jeffries C.D."/>
            <person name="Brambilla E.M."/>
            <person name="Rohde M."/>
            <person name="Spring S."/>
            <person name="Detter J.C."/>
            <person name="Woyke T."/>
            <person name="Bristow J."/>
            <person name="Eisen J.A."/>
            <person name="Markowitz V."/>
            <person name="Hugenholtz P."/>
            <person name="Kyrpides N.C."/>
            <person name="Klenk H.P."/>
        </authorList>
    </citation>
    <scope>NUCLEOTIDE SEQUENCE [LARGE SCALE GENOMIC DNA]</scope>
    <source>
        <strain evidence="6">ATCC BAA-1197 / DSM 17291 / Cas60314</strain>
    </source>
</reference>
<dbReference type="PANTHER" id="PTHR43421">
    <property type="entry name" value="METALLOPROTEASE PMBA"/>
    <property type="match status" value="1"/>
</dbReference>
<accession>G7V7J7</accession>
<dbReference type="InterPro" id="IPR036059">
    <property type="entry name" value="TldD/PmbA_sf"/>
</dbReference>
<keyword evidence="6" id="KW-1185">Reference proteome</keyword>
<dbReference type="SUPFAM" id="SSF111283">
    <property type="entry name" value="Putative modulator of DNA gyrase, PmbA/TldD"/>
    <property type="match status" value="1"/>
</dbReference>
<dbReference type="AlphaFoldDB" id="G7V7J7"/>
<evidence type="ECO:0000259" key="4">
    <source>
        <dbReference type="Pfam" id="PF19290"/>
    </source>
</evidence>
<feature type="domain" description="Metalloprotease TldD/E central" evidence="4">
    <location>
        <begin position="128"/>
        <end position="226"/>
    </location>
</feature>
<evidence type="ECO:0000259" key="2">
    <source>
        <dbReference type="Pfam" id="PF01523"/>
    </source>
</evidence>
<gene>
    <name evidence="5" type="ordered locus">Tlie_0424</name>
</gene>
<evidence type="ECO:0000313" key="6">
    <source>
        <dbReference type="Proteomes" id="UP000005868"/>
    </source>
</evidence>
<dbReference type="GO" id="GO:0006508">
    <property type="term" value="P:proteolysis"/>
    <property type="evidence" value="ECO:0007669"/>
    <property type="project" value="InterPro"/>
</dbReference>